<evidence type="ECO:0000313" key="2">
    <source>
        <dbReference type="Proteomes" id="UP001175147"/>
    </source>
</evidence>
<dbReference type="EMBL" id="JAUPBM010000192">
    <property type="protein sequence ID" value="MDO7021387.1"/>
    <property type="molecule type" value="Genomic_DNA"/>
</dbReference>
<keyword evidence="2" id="KW-1185">Reference proteome</keyword>
<gene>
    <name evidence="1" type="ORF">Q5M86_11450</name>
</gene>
<sequence>MILKIDNKKFIISYTHSVNRGRVRDFYFIDRDGNIVLDKTRFVSYGAGIAEPEKNENIVITDDYIEINNMNRIIKNFYLFIGVVANHTMMIDDKVIELDKFFAPQTNIKIEYKKLSIFDYIVSFIYQINQ</sequence>
<organism evidence="1 2">
    <name type="scientific">Brachyspira innocens</name>
    <dbReference type="NCBI Taxonomy" id="13264"/>
    <lineage>
        <taxon>Bacteria</taxon>
        <taxon>Pseudomonadati</taxon>
        <taxon>Spirochaetota</taxon>
        <taxon>Spirochaetia</taxon>
        <taxon>Brachyspirales</taxon>
        <taxon>Brachyspiraceae</taxon>
        <taxon>Brachyspira</taxon>
    </lineage>
</organism>
<dbReference type="Proteomes" id="UP001175147">
    <property type="component" value="Unassembled WGS sequence"/>
</dbReference>
<dbReference type="Pfam" id="PF08905">
    <property type="entry name" value="DUF1850"/>
    <property type="match status" value="1"/>
</dbReference>
<name>A0ABT8Z167_9SPIR</name>
<evidence type="ECO:0000313" key="1">
    <source>
        <dbReference type="EMBL" id="MDO7021387.1"/>
    </source>
</evidence>
<protein>
    <submittedName>
        <fullName evidence="1">DUF1850 domain-containing protein</fullName>
    </submittedName>
</protein>
<comment type="caution">
    <text evidence="1">The sequence shown here is derived from an EMBL/GenBank/DDBJ whole genome shotgun (WGS) entry which is preliminary data.</text>
</comment>
<accession>A0ABT8Z167</accession>
<dbReference type="InterPro" id="IPR015001">
    <property type="entry name" value="DUF1850"/>
</dbReference>
<proteinExistence type="predicted"/>
<reference evidence="1" key="1">
    <citation type="submission" date="2023-07" db="EMBL/GenBank/DDBJ databases">
        <title>Mucosal microbiota of week-old chicken and adult hens.</title>
        <authorList>
            <person name="Volf J."/>
            <person name="Karasova D."/>
            <person name="Crhanova M."/>
            <person name="Faldynova M."/>
            <person name="Prikrylova H."/>
            <person name="Zeman M."/>
            <person name="Babak V."/>
            <person name="Rajova J."/>
            <person name="Rychlik I."/>
        </authorList>
    </citation>
    <scope>NUCLEOTIDE SEQUENCE</scope>
    <source>
        <strain evidence="1">ET902</strain>
    </source>
</reference>
<dbReference type="RefSeq" id="WP_245555857.1">
    <property type="nucleotide sequence ID" value="NZ_JAUPBL010000132.1"/>
</dbReference>